<feature type="compositionally biased region" description="Low complexity" evidence="1">
    <location>
        <begin position="302"/>
        <end position="317"/>
    </location>
</feature>
<evidence type="ECO:0000256" key="1">
    <source>
        <dbReference type="SAM" id="MobiDB-lite"/>
    </source>
</evidence>
<proteinExistence type="predicted"/>
<dbReference type="AlphaFoldDB" id="A0A077R2P8"/>
<feature type="compositionally biased region" description="Low complexity" evidence="1">
    <location>
        <begin position="66"/>
        <end position="83"/>
    </location>
</feature>
<feature type="region of interest" description="Disordered" evidence="1">
    <location>
        <begin position="196"/>
        <end position="260"/>
    </location>
</feature>
<feature type="region of interest" description="Disordered" evidence="1">
    <location>
        <begin position="1"/>
        <end position="110"/>
    </location>
</feature>
<protein>
    <submittedName>
        <fullName evidence="2">Uncharacterized protein</fullName>
    </submittedName>
</protein>
<sequence length="452" mass="47494">MSQTDTHAASHALKPPSLLLVAPTPRRPIALVARRHHHHSRSRSSRTASTSGVAASAQSNDVNKESSAQRAASPASSMAQSQATCNPRLVGHPYSRSKTPSHTAAHFNSNVSPCIAPTLPTATDWPLGLGISPVSPPPRTQAASRDGMPNRPVSRMDSRDSALTCSAMIVAAADASMSEGSTQVADNAVQTDEPMLASPIASPPATSGSCRMDVDRTPTKSKDHAQSVVCRQMQPENESEPRSTPTIGPTSPDAQARDSGLILSPISPSQQRITAAASASAQLPLSFSSPPALPIVASASMAPSPSLSESQSRSPSASPSPCPSPSFSTLLDVEPPNYPDRQPRKMGLPLAPMPTSPIPRKMTRNPFERYLTIHRDGSRAGGCTLHARMTLAMAASDKQRSVVDVLEGSVEQEVDDDHEMGLASPTLLRGPMLVSANSNASVRSSTMDVEEE</sequence>
<feature type="compositionally biased region" description="Polar residues" evidence="1">
    <location>
        <begin position="242"/>
        <end position="253"/>
    </location>
</feature>
<feature type="region of interest" description="Disordered" evidence="1">
    <location>
        <begin position="128"/>
        <end position="157"/>
    </location>
</feature>
<feature type="compositionally biased region" description="Basic residues" evidence="1">
    <location>
        <begin position="33"/>
        <end position="44"/>
    </location>
</feature>
<dbReference type="EMBL" id="HG529565">
    <property type="protein sequence ID" value="CDI53058.1"/>
    <property type="molecule type" value="Genomic_DNA"/>
</dbReference>
<feature type="compositionally biased region" description="Polar residues" evidence="1">
    <location>
        <begin position="96"/>
        <end position="110"/>
    </location>
</feature>
<accession>A0A077R2P8</accession>
<feature type="compositionally biased region" description="Low complexity" evidence="1">
    <location>
        <begin position="45"/>
        <end position="57"/>
    </location>
</feature>
<feature type="compositionally biased region" description="Basic and acidic residues" evidence="1">
    <location>
        <begin position="212"/>
        <end position="225"/>
    </location>
</feature>
<organism evidence="2">
    <name type="scientific">Melanopsichium pennsylvanicum 4</name>
    <dbReference type="NCBI Taxonomy" id="1398559"/>
    <lineage>
        <taxon>Eukaryota</taxon>
        <taxon>Fungi</taxon>
        <taxon>Dikarya</taxon>
        <taxon>Basidiomycota</taxon>
        <taxon>Ustilaginomycotina</taxon>
        <taxon>Ustilaginomycetes</taxon>
        <taxon>Ustilaginales</taxon>
        <taxon>Ustilaginaceae</taxon>
        <taxon>Melanopsichium</taxon>
    </lineage>
</organism>
<feature type="region of interest" description="Disordered" evidence="1">
    <location>
        <begin position="302"/>
        <end position="362"/>
    </location>
</feature>
<evidence type="ECO:0000313" key="2">
    <source>
        <dbReference type="EMBL" id="CDI53058.1"/>
    </source>
</evidence>
<reference evidence="2" key="1">
    <citation type="journal article" date="2014" name="Genome Biol. Evol.">
        <title>Gene Loss Rather Than Gene Gain Is Associated with a Host Jump from Monocots to Dicots in the Smut Fungus Melanopsichium pennsylvanicum.</title>
        <authorList>
            <person name="Sharma R."/>
            <person name="Mishra B."/>
            <person name="Runge F."/>
            <person name="Thines M."/>
        </authorList>
    </citation>
    <scope>NUCLEOTIDE SEQUENCE</scope>
    <source>
        <strain evidence="2">4</strain>
    </source>
</reference>
<name>A0A077R2P8_9BASI</name>